<dbReference type="InterPro" id="IPR005467">
    <property type="entry name" value="His_kinase_dom"/>
</dbReference>
<gene>
    <name evidence="16" type="ORF">SAMN05216404_101270</name>
</gene>
<dbReference type="Proteomes" id="UP000183898">
    <property type="component" value="Unassembled WGS sequence"/>
</dbReference>
<evidence type="ECO:0000256" key="7">
    <source>
        <dbReference type="ARBA" id="ARBA00022692"/>
    </source>
</evidence>
<dbReference type="Pfam" id="PF02518">
    <property type="entry name" value="HATPase_c"/>
    <property type="match status" value="1"/>
</dbReference>
<dbReference type="PANTHER" id="PTHR24421">
    <property type="entry name" value="NITRATE/NITRITE SENSOR PROTEIN NARX-RELATED"/>
    <property type="match status" value="1"/>
</dbReference>
<keyword evidence="6" id="KW-0808">Transferase</keyword>
<evidence type="ECO:0000313" key="17">
    <source>
        <dbReference type="Proteomes" id="UP000183898"/>
    </source>
</evidence>
<dbReference type="Gene3D" id="3.30.450.20">
    <property type="entry name" value="PAS domain"/>
    <property type="match status" value="1"/>
</dbReference>
<dbReference type="Pfam" id="PF07730">
    <property type="entry name" value="HisKA_3"/>
    <property type="match status" value="1"/>
</dbReference>
<name>A0A1H8BLI6_9PROT</name>
<evidence type="ECO:0000256" key="14">
    <source>
        <dbReference type="SAM" id="Phobius"/>
    </source>
</evidence>
<keyword evidence="8" id="KW-0547">Nucleotide-binding</keyword>
<evidence type="ECO:0000256" key="8">
    <source>
        <dbReference type="ARBA" id="ARBA00022741"/>
    </source>
</evidence>
<accession>A0A1H8BLI6</accession>
<sequence length="438" mass="49270">MKLRQKVKVILFAVIPLLVASIVIAVMVHRHSVLLAEQLRQVIKTSYLASKDEELKNYVALAKRSVEDVNKPGWAEEAAKEKAKATLAKLDYGQDGYFFLFDINGKSLMHPRLTERVQQDWWDYKDAKGKLVIQDLVRRGRAGGGFEDYLWEKPSLGNALTPKRAYVVELPNLGWILGTGVYLDDVEDALTRIDAQVSRSVFNTTVWIATTALLSVTAIVFLGWGFNTWERRDATWKERKRIARELHDGVCQRLGAAKLTSEAKSLELMEASEQTDLAEEVLRSTACEIGVAIAEVREISHGLHPETLMQFGLAHTLQLLREKWASCFEGEIELTLPREKARPLGLDSSFVLYRVAQEALQNSIKHGEATEIAIRLRVGWRRIELTVADNGRGLPKDKNFTRGIGLINMEERVEEIGGMLSITSTKEGVIIRAVVPRL</sequence>
<dbReference type="InterPro" id="IPR011712">
    <property type="entry name" value="Sig_transdc_His_kin_sub3_dim/P"/>
</dbReference>
<evidence type="ECO:0000256" key="4">
    <source>
        <dbReference type="ARBA" id="ARBA00022475"/>
    </source>
</evidence>
<evidence type="ECO:0000259" key="15">
    <source>
        <dbReference type="PROSITE" id="PS50109"/>
    </source>
</evidence>
<dbReference type="RefSeq" id="WP_074743780.1">
    <property type="nucleotide sequence ID" value="NZ_FOCT01000001.1"/>
</dbReference>
<dbReference type="SUPFAM" id="SSF55874">
    <property type="entry name" value="ATPase domain of HSP90 chaperone/DNA topoisomerase II/histidine kinase"/>
    <property type="match status" value="1"/>
</dbReference>
<keyword evidence="9 16" id="KW-0418">Kinase</keyword>
<keyword evidence="11 14" id="KW-1133">Transmembrane helix</keyword>
<comment type="catalytic activity">
    <reaction evidence="1">
        <text>ATP + protein L-histidine = ADP + protein N-phospho-L-histidine.</text>
        <dbReference type="EC" id="2.7.13.3"/>
    </reaction>
</comment>
<dbReference type="EMBL" id="FOCT01000001">
    <property type="protein sequence ID" value="SEM82918.1"/>
    <property type="molecule type" value="Genomic_DNA"/>
</dbReference>
<evidence type="ECO:0000256" key="2">
    <source>
        <dbReference type="ARBA" id="ARBA00004651"/>
    </source>
</evidence>
<keyword evidence="5" id="KW-0597">Phosphoprotein</keyword>
<dbReference type="CDD" id="cd16917">
    <property type="entry name" value="HATPase_UhpB-NarQ-NarX-like"/>
    <property type="match status" value="1"/>
</dbReference>
<dbReference type="InterPro" id="IPR036890">
    <property type="entry name" value="HATPase_C_sf"/>
</dbReference>
<evidence type="ECO:0000256" key="6">
    <source>
        <dbReference type="ARBA" id="ARBA00022679"/>
    </source>
</evidence>
<evidence type="ECO:0000256" key="1">
    <source>
        <dbReference type="ARBA" id="ARBA00000085"/>
    </source>
</evidence>
<evidence type="ECO:0000256" key="13">
    <source>
        <dbReference type="ARBA" id="ARBA00023136"/>
    </source>
</evidence>
<dbReference type="GO" id="GO:0005524">
    <property type="term" value="F:ATP binding"/>
    <property type="evidence" value="ECO:0007669"/>
    <property type="project" value="UniProtKB-KW"/>
</dbReference>
<dbReference type="InterPro" id="IPR003594">
    <property type="entry name" value="HATPase_dom"/>
</dbReference>
<feature type="transmembrane region" description="Helical" evidence="14">
    <location>
        <begin position="206"/>
        <end position="229"/>
    </location>
</feature>
<keyword evidence="4" id="KW-1003">Cell membrane</keyword>
<reference evidence="16 17" key="1">
    <citation type="submission" date="2016-10" db="EMBL/GenBank/DDBJ databases">
        <authorList>
            <person name="de Groot N.N."/>
        </authorList>
    </citation>
    <scope>NUCLEOTIDE SEQUENCE [LARGE SCALE GENOMIC DNA]</scope>
    <source>
        <strain evidence="16 17">Nl18</strain>
    </source>
</reference>
<keyword evidence="10" id="KW-0067">ATP-binding</keyword>
<dbReference type="EC" id="2.7.13.3" evidence="3"/>
<evidence type="ECO:0000256" key="10">
    <source>
        <dbReference type="ARBA" id="ARBA00022840"/>
    </source>
</evidence>
<organism evidence="16 17">
    <name type="scientific">Nitrosospira multiformis</name>
    <dbReference type="NCBI Taxonomy" id="1231"/>
    <lineage>
        <taxon>Bacteria</taxon>
        <taxon>Pseudomonadati</taxon>
        <taxon>Pseudomonadota</taxon>
        <taxon>Betaproteobacteria</taxon>
        <taxon>Nitrosomonadales</taxon>
        <taxon>Nitrosomonadaceae</taxon>
        <taxon>Nitrosospira</taxon>
    </lineage>
</organism>
<dbReference type="GO" id="GO:0005886">
    <property type="term" value="C:plasma membrane"/>
    <property type="evidence" value="ECO:0007669"/>
    <property type="project" value="UniProtKB-SubCell"/>
</dbReference>
<evidence type="ECO:0000256" key="5">
    <source>
        <dbReference type="ARBA" id="ARBA00022553"/>
    </source>
</evidence>
<feature type="domain" description="Histidine kinase" evidence="15">
    <location>
        <begin position="352"/>
        <end position="438"/>
    </location>
</feature>
<evidence type="ECO:0000256" key="3">
    <source>
        <dbReference type="ARBA" id="ARBA00012438"/>
    </source>
</evidence>
<evidence type="ECO:0000256" key="9">
    <source>
        <dbReference type="ARBA" id="ARBA00022777"/>
    </source>
</evidence>
<proteinExistence type="predicted"/>
<evidence type="ECO:0000313" key="16">
    <source>
        <dbReference type="EMBL" id="SEM82918.1"/>
    </source>
</evidence>
<dbReference type="Gene3D" id="1.20.5.1930">
    <property type="match status" value="1"/>
</dbReference>
<dbReference type="InterPro" id="IPR033480">
    <property type="entry name" value="sCache_2"/>
</dbReference>
<evidence type="ECO:0000256" key="12">
    <source>
        <dbReference type="ARBA" id="ARBA00023012"/>
    </source>
</evidence>
<dbReference type="GO" id="GO:0046983">
    <property type="term" value="F:protein dimerization activity"/>
    <property type="evidence" value="ECO:0007669"/>
    <property type="project" value="InterPro"/>
</dbReference>
<comment type="subcellular location">
    <subcellularLocation>
        <location evidence="2">Cell membrane</location>
        <topology evidence="2">Multi-pass membrane protein</topology>
    </subcellularLocation>
</comment>
<dbReference type="Gene3D" id="3.30.565.10">
    <property type="entry name" value="Histidine kinase-like ATPase, C-terminal domain"/>
    <property type="match status" value="1"/>
</dbReference>
<protein>
    <recommendedName>
        <fullName evidence="3">histidine kinase</fullName>
        <ecNumber evidence="3">2.7.13.3</ecNumber>
    </recommendedName>
</protein>
<keyword evidence="13 14" id="KW-0472">Membrane</keyword>
<dbReference type="PROSITE" id="PS50109">
    <property type="entry name" value="HIS_KIN"/>
    <property type="match status" value="1"/>
</dbReference>
<keyword evidence="12" id="KW-0902">Two-component regulatory system</keyword>
<evidence type="ECO:0000256" key="11">
    <source>
        <dbReference type="ARBA" id="ARBA00022989"/>
    </source>
</evidence>
<dbReference type="InterPro" id="IPR050482">
    <property type="entry name" value="Sensor_HK_TwoCompSys"/>
</dbReference>
<dbReference type="SMART" id="SM00387">
    <property type="entry name" value="HATPase_c"/>
    <property type="match status" value="1"/>
</dbReference>
<dbReference type="SMART" id="SM01049">
    <property type="entry name" value="Cache_2"/>
    <property type="match status" value="1"/>
</dbReference>
<dbReference type="PANTHER" id="PTHR24421:SF10">
    <property type="entry name" value="NITRATE_NITRITE SENSOR PROTEIN NARQ"/>
    <property type="match status" value="1"/>
</dbReference>
<dbReference type="GO" id="GO:0000155">
    <property type="term" value="F:phosphorelay sensor kinase activity"/>
    <property type="evidence" value="ECO:0007669"/>
    <property type="project" value="InterPro"/>
</dbReference>
<dbReference type="AlphaFoldDB" id="A0A1H8BLI6"/>
<dbReference type="Pfam" id="PF17200">
    <property type="entry name" value="sCache_2"/>
    <property type="match status" value="1"/>
</dbReference>
<keyword evidence="7 14" id="KW-0812">Transmembrane</keyword>